<keyword evidence="1" id="KW-0238">DNA-binding</keyword>
<dbReference type="InterPro" id="IPR036390">
    <property type="entry name" value="WH_DNA-bd_sf"/>
</dbReference>
<keyword evidence="3" id="KW-1185">Reference proteome</keyword>
<dbReference type="RefSeq" id="XP_022243902.1">
    <property type="nucleotide sequence ID" value="XM_022388194.1"/>
</dbReference>
<dbReference type="InterPro" id="IPR036388">
    <property type="entry name" value="WH-like_DNA-bd_sf"/>
</dbReference>
<evidence type="ECO:0000313" key="4">
    <source>
        <dbReference type="RefSeq" id="XP_022243902.1"/>
    </source>
</evidence>
<dbReference type="Gene3D" id="1.10.10.10">
    <property type="entry name" value="Winged helix-like DNA-binding domain superfamily/Winged helix DNA-binding domain"/>
    <property type="match status" value="1"/>
</dbReference>
<dbReference type="Pfam" id="PF25340">
    <property type="entry name" value="BCD_RFX"/>
    <property type="match status" value="1"/>
</dbReference>
<dbReference type="PANTHER" id="PTHR12619">
    <property type="entry name" value="RFX TRANSCRIPTION FACTOR FAMILY"/>
    <property type="match status" value="1"/>
</dbReference>
<dbReference type="PANTHER" id="PTHR12619:SF28">
    <property type="entry name" value="DNA-BINDING PROTEIN RFX6"/>
    <property type="match status" value="1"/>
</dbReference>
<dbReference type="InterPro" id="IPR003150">
    <property type="entry name" value="DNA-bd_RFX"/>
</dbReference>
<organism evidence="3 4">
    <name type="scientific">Limulus polyphemus</name>
    <name type="common">Atlantic horseshoe crab</name>
    <dbReference type="NCBI Taxonomy" id="6850"/>
    <lineage>
        <taxon>Eukaryota</taxon>
        <taxon>Metazoa</taxon>
        <taxon>Ecdysozoa</taxon>
        <taxon>Arthropoda</taxon>
        <taxon>Chelicerata</taxon>
        <taxon>Merostomata</taxon>
        <taxon>Xiphosura</taxon>
        <taxon>Limulidae</taxon>
        <taxon>Limulus</taxon>
    </lineage>
</organism>
<evidence type="ECO:0000313" key="3">
    <source>
        <dbReference type="Proteomes" id="UP000694941"/>
    </source>
</evidence>
<dbReference type="Proteomes" id="UP000694941">
    <property type="component" value="Unplaced"/>
</dbReference>
<proteinExistence type="predicted"/>
<reference evidence="4" key="1">
    <citation type="submission" date="2025-08" db="UniProtKB">
        <authorList>
            <consortium name="RefSeq"/>
        </authorList>
    </citation>
    <scope>IDENTIFICATION</scope>
    <source>
        <tissue evidence="4">Muscle</tissue>
    </source>
</reference>
<protein>
    <submittedName>
        <fullName evidence="4">DNA-binding protein RFX6-like</fullName>
    </submittedName>
</protein>
<dbReference type="InterPro" id="IPR039779">
    <property type="entry name" value="RFX-like"/>
</dbReference>
<name>A0ABM1SJU6_LIMPO</name>
<dbReference type="GeneID" id="106461322"/>
<evidence type="ECO:0000256" key="1">
    <source>
        <dbReference type="ARBA" id="ARBA00023125"/>
    </source>
</evidence>
<accession>A0ABM1SJU6</accession>
<gene>
    <name evidence="4" type="primary">LOC106461322</name>
</gene>
<dbReference type="PROSITE" id="PS51526">
    <property type="entry name" value="RFX_DBD"/>
    <property type="match status" value="1"/>
</dbReference>
<dbReference type="Pfam" id="PF02257">
    <property type="entry name" value="RFX_DNA_binding"/>
    <property type="match status" value="1"/>
</dbReference>
<dbReference type="InterPro" id="IPR057321">
    <property type="entry name" value="RFX1-4/6/8-like_BCD"/>
</dbReference>
<dbReference type="SUPFAM" id="SSF46785">
    <property type="entry name" value="Winged helix' DNA-binding domain"/>
    <property type="match status" value="1"/>
</dbReference>
<evidence type="ECO:0000259" key="2">
    <source>
        <dbReference type="PROSITE" id="PS51526"/>
    </source>
</evidence>
<feature type="domain" description="RFX-type winged-helix" evidence="2">
    <location>
        <begin position="77"/>
        <end position="152"/>
    </location>
</feature>
<sequence length="841" mass="95756">MEYNTFLTYCPSSDPVGDFVRPGVEKLNSEVQESSELSSTCDDFLGIQEPSLGAASVTSQRTVNQMLRNKKRQTSLTLNWLADNYCACEGVCLPRGIVYEHYLEFCRREKLDPACKATFGKIIRLKFPHVTSKRLGARGHSKYHYYGIGIRESSEYYHTLYSSRGLTRFSGAKLKNEGGFTRKYSLASRTGTLLPEFPDSAKLNVPENLQADKVQIFLTMYRTHCQCILDTAISQHFEEIRSFLLHFWQGLPDHMLPLVKTQFVDDIIAICDWILYKTMIDVLIPSTMQEMAETLLCDIRNLAQQWENWLSTSLENLPRSLIESKQPVARLFAQSLKRQISFLHLAQTTRPVLYDAHSVRMMNDDVEKVDLGSISSQAFYTAATDGECDLHLNGEFLRDFKEQLQRQATVENFIEWLDTVVEQKIIKPSRQNGRSLKKRAQDFLLKWSFFGARIMHNLTLNRAASFASFHLLRMLLDEYLLLAIESQFEQEKEEELQCLLKRHLKDGQNEINKTLYSAPSTCYLANRHQISNENSPIYSVEAINEEPRPPPHYQKMKEEMPVPKERVLCSYFQGDACVQSAPSPPNPARSPAEKCYLLPPGVNEEYRWRDSHHNTNEAAETKQAVPDYSAVSEQYMVHHPTSSSFDPASRWSHPSAMFNQSSGDSGPPVHWPGIAHINQPYLSSASRRSITGHPSFMPGSTFHGNLEFSGEKIPANLEWHNTENFQSHHLMASNYTKTLRDEEVNTAATFSSCQGSHLAANALYTPPSENGFPTGPEMREQKWHIGDATSYYYVGGPQTEYDHMIPSLENSVSHPHMHCHHQGFVYSSAQDLSTSNSTFMS</sequence>